<evidence type="ECO:0000256" key="6">
    <source>
        <dbReference type="ARBA" id="ARBA00022605"/>
    </source>
</evidence>
<evidence type="ECO:0000256" key="14">
    <source>
        <dbReference type="ARBA" id="ARBA00023002"/>
    </source>
</evidence>
<evidence type="ECO:0000256" key="10">
    <source>
        <dbReference type="ARBA" id="ARBA00022777"/>
    </source>
</evidence>
<keyword evidence="10 21" id="KW-0418">Kinase</keyword>
<dbReference type="CDD" id="cd01556">
    <property type="entry name" value="EPSP_synthase"/>
    <property type="match status" value="1"/>
</dbReference>
<dbReference type="InterPro" id="IPR018508">
    <property type="entry name" value="3-dehydroquinate_DH_AS"/>
</dbReference>
<keyword evidence="13 21" id="KW-0521">NADP</keyword>
<feature type="binding site" evidence="21">
    <location>
        <position position="257"/>
    </location>
    <ligand>
        <name>7-phospho-2-dehydro-3-deoxy-D-arabino-heptonate</name>
        <dbReference type="ChEBI" id="CHEBI:58394"/>
    </ligand>
</feature>
<dbReference type="EC" id="2.7.1.71" evidence="21"/>
<keyword evidence="5 21" id="KW-0963">Cytoplasm</keyword>
<dbReference type="EC" id="4.2.1.10" evidence="21"/>
<dbReference type="InterPro" id="IPR006264">
    <property type="entry name" value="EPSP_synthase"/>
</dbReference>
<sequence length="1583" mass="172232">MAPSARERPICIPILGRESIILDHGVWLKLVPNDLLQHLRTSTYVLITDTNLFDTYVPAFENSFRKALTDASLPTPPRLLTYAIPPGEASKSRETKAEIEDWMLLKQCTRDTVIIALGGGVIGDMVGYVAATFMRGVRFVQVPTTLLAMVDSSIGGKTAIDTPQGKNLVGAFWQPERIYIDLGFLETLPEREFINGMAEVIKTAAIRNEGEFRNLEENATAILEAIRTRPAHGGMTRSLASIEDILKRIVTGSAKVKAEVVSSDEKEGGLRNLLNFGHSIGHAIEAILAPQLLHGEAVAIGMIKEAELARHLGVLSPGAVARLSKCIASYGLPTSLGDKRVVDLTAGKQCPVDTLLEKMAVDKKNEGRSKRIVLLSAIGETFEQKATPVEDSAIRIVLSPAVRVRPGIPKESDVVVIPPGSKSISNRALILAALAEGSCRIKNLLHSDDTEYMLAALARLGGANYSWEDGGEVLVVRGNGGSLRASPDTLYLGNAGTASRFLTTVVTMCHPSNAASSTILTGNERMKVRPIGPLVEALRSNGVSIRFLGKDNSLPLEIDAAGGFAGGLIELAATVSSQYVSSILMAAPYAKEAVTLRLVGGKPISQTYIDMTISMMSAFGVHVRKSETEENTYHIPKGTYESPLEYVIESDASSATYPLAVAAITGTTCTIPNIGSESLQGDARFAVDVLRPMGCTVKQTGQSTTVTGPLLGGLRALDHVDMEPMTDAFLTASVLAAVARGTTKITGIANQRVKECNRILAMKDQLAKFGVHAKELEDGIEIEGIQRRQLKEPVGGVYCYDDHRVAMSFSVLSLACPGPVLLLERECVGKTWPGWWDTLSLRFKAGLDGIDRTPSHSETAAPSPKCSRTLFIIGMRGAGKTTIGRWAAQVLGHDFIDMDEEIERRANATIPEIIRGSPGWEGFRAAELIVLRDLMDHKGGELVVSCGGGVVETPEARELLVAFRRSGGHVLWVHRPLEDIVAYLSLDKSRPAYTENIPGVFYRRRPWYEECSNFQYFIPKLQRDNVVSQVPQDFRQFLLGIRADSHHLDEVVHKPRSFFVSLTVPDVAGALDIIPDVIVGSDAVELRVDLLKDQSVEFVERQVALLRAIAAIPIVFTVRTESQGGKFLDGSHSHMKELYMLAIRMAVEYIDVEVTLPPEVIRDVVTAKNRSRIIASHHDPEGRLSWKNAAWVQFYNKALQYGDVIKLVGLAKNMEDNFELARFVNRVASSHKKPVIALNMDRYGKLSRVLNRFLTPVSHPALPSKAAPGQMSAVEIRQSLSLLGEIEHRYFYLFGSPISASRSPALHNSLFKLTGLPHTYSLLETDDAKSLKETIRSDKFGGASVTIPLKIDILDLVDEVTESARSIGAVNTLIPLQDTHSGRRSIRGDNTDWMGIVHTLKMAGLGYQLGGSANLYPGLVVGSGGTARAAIFALNELGFSPIYVVARSVDRFRELVSSFHTTTRIEHLTSSRQLLESPEGGRLRAIVSTIPADRPVDPDMREILAAVIGNPSSLADSRVLLDMAYKPAITPLMQLANDANCGWVTIPGLEVLASQGWYQFQLWTGITPKYSDARNAVLGGPSP</sequence>
<comment type="catalytic activity">
    <reaction evidence="21 22">
        <text>7-phospho-2-dehydro-3-deoxy-D-arabino-heptonate = 3-dehydroquinate + phosphate</text>
        <dbReference type="Rhea" id="RHEA:21968"/>
        <dbReference type="ChEBI" id="CHEBI:32364"/>
        <dbReference type="ChEBI" id="CHEBI:43474"/>
        <dbReference type="ChEBI" id="CHEBI:58394"/>
        <dbReference type="EC" id="4.2.3.4"/>
    </reaction>
</comment>
<dbReference type="PRINTS" id="PR01100">
    <property type="entry name" value="SHIKIMTKNASE"/>
</dbReference>
<dbReference type="UniPathway" id="UPA00053">
    <property type="reaction ID" value="UER00085"/>
</dbReference>
<keyword evidence="6 21" id="KW-0028">Amino-acid biosynthesis</keyword>
<reference evidence="28 29" key="1">
    <citation type="journal article" date="2017" name="G3 (Bethesda)">
        <title>First Draft Genome Sequence of the Pathogenic Fungus Lomentospora prolificans (Formerly Scedosporium prolificans).</title>
        <authorList>
            <person name="Luo R."/>
            <person name="Zimin A."/>
            <person name="Workman R."/>
            <person name="Fan Y."/>
            <person name="Pertea G."/>
            <person name="Grossman N."/>
            <person name="Wear M.P."/>
            <person name="Jia B."/>
            <person name="Miller H."/>
            <person name="Casadevall A."/>
            <person name="Timp W."/>
            <person name="Zhang S.X."/>
            <person name="Salzberg S.L."/>
        </authorList>
    </citation>
    <scope>NUCLEOTIDE SEQUENCE [LARGE SCALE GENOMIC DNA]</scope>
    <source>
        <strain evidence="28 29">JHH-5317</strain>
    </source>
</reference>
<feature type="domain" description="SDH C-terminal" evidence="26">
    <location>
        <begin position="1548"/>
        <end position="1578"/>
    </location>
</feature>
<feature type="active site" description="Proton acceptor; for 3-dehydroquinate dehydratase activity" evidence="21">
    <location>
        <position position="1178"/>
    </location>
</feature>
<dbReference type="GO" id="GO:0009073">
    <property type="term" value="P:aromatic amino acid family biosynthetic process"/>
    <property type="evidence" value="ECO:0007669"/>
    <property type="project" value="UniProtKB-UniRule"/>
</dbReference>
<dbReference type="PANTHER" id="PTHR21090">
    <property type="entry name" value="AROM/DEHYDROQUINATE SYNTHASE"/>
    <property type="match status" value="1"/>
</dbReference>
<dbReference type="InterPro" id="IPR036968">
    <property type="entry name" value="Enolpyruvate_Tfrase_sf"/>
</dbReference>
<evidence type="ECO:0000256" key="9">
    <source>
        <dbReference type="ARBA" id="ARBA00022741"/>
    </source>
</evidence>
<evidence type="ECO:0000256" key="13">
    <source>
        <dbReference type="ARBA" id="ARBA00022857"/>
    </source>
</evidence>
<dbReference type="InterPro" id="IPR023000">
    <property type="entry name" value="Shikimate_kinase_CS"/>
</dbReference>
<dbReference type="InterPro" id="IPR000623">
    <property type="entry name" value="Shikimate_kinase/TSH1"/>
</dbReference>
<evidence type="ECO:0000256" key="16">
    <source>
        <dbReference type="ARBA" id="ARBA00023239"/>
    </source>
</evidence>
<feature type="binding site" evidence="21">
    <location>
        <begin position="874"/>
        <end position="881"/>
    </location>
    <ligand>
        <name>ATP</name>
        <dbReference type="ChEBI" id="CHEBI:30616"/>
    </ligand>
</feature>
<evidence type="ECO:0000313" key="28">
    <source>
        <dbReference type="EMBL" id="PKS09662.1"/>
    </source>
</evidence>
<feature type="binding site" evidence="21">
    <location>
        <position position="151"/>
    </location>
    <ligand>
        <name>7-phospho-2-dehydro-3-deoxy-D-arabino-heptonate</name>
        <dbReference type="ChEBI" id="CHEBI:58394"/>
    </ligand>
</feature>
<feature type="domain" description="3-dehydroquinate synthase C-terminal" evidence="27">
    <location>
        <begin position="196"/>
        <end position="365"/>
    </location>
</feature>
<comment type="similarity">
    <text evidence="21 22">In the 3rd section; belongs to the shikimate kinase family.</text>
</comment>
<evidence type="ECO:0000256" key="2">
    <source>
        <dbReference type="ARBA" id="ARBA00004811"/>
    </source>
</evidence>
<comment type="similarity">
    <text evidence="22">In the N-terminal section; belongs to the dehydroquinate synthase family.</text>
</comment>
<dbReference type="EMBL" id="NLAX01000010">
    <property type="protein sequence ID" value="PKS09662.1"/>
    <property type="molecule type" value="Genomic_DNA"/>
</dbReference>
<evidence type="ECO:0000259" key="24">
    <source>
        <dbReference type="Pfam" id="PF01761"/>
    </source>
</evidence>
<dbReference type="FunFam" id="3.40.50.1970:FF:000007">
    <property type="entry name" value="Pentafunctional AROM polypeptide"/>
    <property type="match status" value="1"/>
</dbReference>
<dbReference type="Pfam" id="PF24621">
    <property type="entry name" value="DHQS_C"/>
    <property type="match status" value="1"/>
</dbReference>
<dbReference type="SUPFAM" id="SSF53223">
    <property type="entry name" value="Aminoacid dehydrogenase-like, N-terminal domain"/>
    <property type="match status" value="1"/>
</dbReference>
<evidence type="ECO:0000256" key="1">
    <source>
        <dbReference type="ARBA" id="ARBA00004496"/>
    </source>
</evidence>
<evidence type="ECO:0000256" key="19">
    <source>
        <dbReference type="ARBA" id="ARBA00048567"/>
    </source>
</evidence>
<keyword evidence="29" id="KW-1185">Reference proteome</keyword>
<dbReference type="FunFam" id="3.20.20.70:FF:000135">
    <property type="entry name" value="Pentafunctional AROM polypeptide"/>
    <property type="match status" value="1"/>
</dbReference>
<feature type="region of interest" description="Shikimate dehydrogenase" evidence="21">
    <location>
        <begin position="1288"/>
        <end position="1583"/>
    </location>
</feature>
<comment type="pathway">
    <text evidence="21 22">Metabolic intermediate biosynthesis; chorismate biosynthesis; chorismate from D-erythrose 4-phosphate and phosphoenolpyruvate: step 4/7.</text>
</comment>
<feature type="binding site" evidence="21">
    <location>
        <position position="294"/>
    </location>
    <ligand>
        <name>7-phospho-2-dehydro-3-deoxy-D-arabino-heptonate</name>
        <dbReference type="ChEBI" id="CHEBI:58394"/>
    </ligand>
</feature>
<comment type="caution">
    <text evidence="28">The sequence shown here is derived from an EMBL/GenBank/DDBJ whole genome shotgun (WGS) entry which is preliminary data.</text>
</comment>
<dbReference type="InterPro" id="IPR001381">
    <property type="entry name" value="DHquinase_I"/>
</dbReference>
<dbReference type="InterPro" id="IPR031322">
    <property type="entry name" value="Shikimate/glucono_kinase"/>
</dbReference>
<dbReference type="EC" id="1.1.1.25" evidence="21"/>
<keyword evidence="9 21" id="KW-0547">Nucleotide-binding</keyword>
<dbReference type="InterPro" id="IPR041121">
    <property type="entry name" value="SDH_C"/>
</dbReference>
<dbReference type="InterPro" id="IPR013708">
    <property type="entry name" value="Shikimate_DH-bd_N"/>
</dbReference>
<evidence type="ECO:0000256" key="4">
    <source>
        <dbReference type="ARBA" id="ARBA00009948"/>
    </source>
</evidence>
<dbReference type="PANTHER" id="PTHR21090:SF5">
    <property type="entry name" value="PENTAFUNCTIONAL AROM POLYPEPTIDE"/>
    <property type="match status" value="1"/>
</dbReference>
<feature type="active site" description="Proton acceptor; for 3-dehydroquinate synthase activity" evidence="21">
    <location>
        <position position="267"/>
    </location>
</feature>
<dbReference type="NCBIfam" id="TIGR01357">
    <property type="entry name" value="aroB"/>
    <property type="match status" value="1"/>
</dbReference>
<dbReference type="HAMAP" id="MF_03143">
    <property type="entry name" value="Pentafunct_AroM"/>
    <property type="match status" value="1"/>
</dbReference>
<feature type="binding site" evidence="21">
    <location>
        <position position="278"/>
    </location>
    <ligand>
        <name>7-phospho-2-dehydro-3-deoxy-D-arabino-heptonate</name>
        <dbReference type="ChEBI" id="CHEBI:58394"/>
    </ligand>
</feature>
<dbReference type="GO" id="GO:0005524">
    <property type="term" value="F:ATP binding"/>
    <property type="evidence" value="ECO:0007669"/>
    <property type="project" value="UniProtKB-UniRule"/>
</dbReference>
<name>A0A2N3NBA5_9PEZI</name>
<comment type="catalytic activity">
    <reaction evidence="21 22">
        <text>shikimate + NADP(+) = 3-dehydroshikimate + NADPH + H(+)</text>
        <dbReference type="Rhea" id="RHEA:17737"/>
        <dbReference type="ChEBI" id="CHEBI:15378"/>
        <dbReference type="ChEBI" id="CHEBI:16630"/>
        <dbReference type="ChEBI" id="CHEBI:36208"/>
        <dbReference type="ChEBI" id="CHEBI:57783"/>
        <dbReference type="ChEBI" id="CHEBI:58349"/>
        <dbReference type="EC" id="1.1.1.25"/>
    </reaction>
</comment>
<dbReference type="InParanoid" id="A0A2N3NBA5"/>
<dbReference type="VEuPathDB" id="FungiDB:jhhlp_004282"/>
<feature type="binding site" evidence="21">
    <location>
        <begin position="184"/>
        <end position="187"/>
    </location>
    <ligand>
        <name>NAD(+)</name>
        <dbReference type="ChEBI" id="CHEBI:57540"/>
    </ligand>
</feature>
<dbReference type="InterPro" id="IPR027417">
    <property type="entry name" value="P-loop_NTPase"/>
</dbReference>
<dbReference type="FunFam" id="1.20.1090.10:FF:000007">
    <property type="entry name" value="Pentafunctional AROM polypeptide"/>
    <property type="match status" value="1"/>
</dbReference>
<feature type="binding site" evidence="21">
    <location>
        <begin position="49"/>
        <end position="51"/>
    </location>
    <ligand>
        <name>NAD(+)</name>
        <dbReference type="ChEBI" id="CHEBI:57540"/>
    </ligand>
</feature>
<comment type="cofactor">
    <cofactor evidence="21 22">
        <name>Zn(2+)</name>
        <dbReference type="ChEBI" id="CHEBI:29105"/>
    </cofactor>
    <text evidence="21 22">Binds 2 Zn(2+) ions per subunit.</text>
</comment>
<dbReference type="STRING" id="41688.A0A2N3NBA5"/>
<feature type="active site" description="Schiff-base intermediate with substrate; for 3-dehydroquinate dehydratase activity" evidence="21">
    <location>
        <position position="1206"/>
    </location>
</feature>
<evidence type="ECO:0000256" key="22">
    <source>
        <dbReference type="PIRNR" id="PIRNR000514"/>
    </source>
</evidence>
<dbReference type="GO" id="GO:0005737">
    <property type="term" value="C:cytoplasm"/>
    <property type="evidence" value="ECO:0007669"/>
    <property type="project" value="UniProtKB-SubCell"/>
</dbReference>
<dbReference type="InterPro" id="IPR010110">
    <property type="entry name" value="Shikimate_DH_AroM-type"/>
</dbReference>
<keyword evidence="7 21" id="KW-0808">Transferase</keyword>
<dbReference type="OrthoDB" id="197068at2759"/>
<dbReference type="NCBIfam" id="TIGR01356">
    <property type="entry name" value="aroA"/>
    <property type="match status" value="1"/>
</dbReference>
<feature type="binding site" evidence="21">
    <location>
        <position position="199"/>
    </location>
    <ligand>
        <name>Zn(2+)</name>
        <dbReference type="ChEBI" id="CHEBI:29105"/>
        <note>catalytic</note>
    </ligand>
</feature>
<keyword evidence="17 21" id="KW-0511">Multifunctional enzyme</keyword>
<keyword evidence="11 21" id="KW-0862">Zinc</keyword>
<feature type="binding site" evidence="21">
    <location>
        <begin position="144"/>
        <end position="145"/>
    </location>
    <ligand>
        <name>NAD(+)</name>
        <dbReference type="ChEBI" id="CHEBI:57540"/>
    </ligand>
</feature>
<dbReference type="GO" id="GO:0003855">
    <property type="term" value="F:3-dehydroquinate dehydratase activity"/>
    <property type="evidence" value="ECO:0007669"/>
    <property type="project" value="UniProtKB-UniRule"/>
</dbReference>
<dbReference type="Gene3D" id="3.40.50.720">
    <property type="entry name" value="NAD(P)-binding Rossmann-like Domain"/>
    <property type="match status" value="1"/>
</dbReference>
<dbReference type="InterPro" id="IPR030960">
    <property type="entry name" value="DHQS/DOIS_N"/>
</dbReference>
<evidence type="ECO:0000256" key="21">
    <source>
        <dbReference type="HAMAP-Rule" id="MF_03143"/>
    </source>
</evidence>
<comment type="similarity">
    <text evidence="21">In the N-terminal section; belongs to the sugar phosphate cyclases superfamily. Dehydroquinate synthase family.</text>
</comment>
<dbReference type="CDD" id="cd00464">
    <property type="entry name" value="SK"/>
    <property type="match status" value="1"/>
</dbReference>
<dbReference type="CDD" id="cd08195">
    <property type="entry name" value="DHQS"/>
    <property type="match status" value="1"/>
</dbReference>
<dbReference type="HAMAP" id="MF_00109">
    <property type="entry name" value="Shikimate_kinase"/>
    <property type="match status" value="1"/>
</dbReference>
<dbReference type="Proteomes" id="UP000233524">
    <property type="component" value="Unassembled WGS sequence"/>
</dbReference>
<evidence type="ECO:0000256" key="3">
    <source>
        <dbReference type="ARBA" id="ARBA00004842"/>
    </source>
</evidence>
<feature type="active site" description="For EPSP synthase activity" evidence="21">
    <location>
        <position position="827"/>
    </location>
</feature>
<evidence type="ECO:0000256" key="11">
    <source>
        <dbReference type="ARBA" id="ARBA00022833"/>
    </source>
</evidence>
<comment type="pathway">
    <text evidence="3 21 22">Metabolic intermediate biosynthesis; chorismate biosynthesis; chorismate from D-erythrose 4-phosphate and phosphoenolpyruvate: step 5/7.</text>
</comment>
<comment type="pathway">
    <text evidence="21 22">Metabolic intermediate biosynthesis; chorismate biosynthesis; chorismate from D-erythrose 4-phosphate and phosphoenolpyruvate: step 2/7.</text>
</comment>
<dbReference type="InterPro" id="IPR008289">
    <property type="entry name" value="Pentafunct_AroM"/>
</dbReference>
<accession>A0A2N3NBA5</accession>
<dbReference type="EC" id="2.5.1.19" evidence="21"/>
<comment type="similarity">
    <text evidence="21 22">In the C-terminal section; belongs to the shikimate dehydrogenase family.</text>
</comment>
<dbReference type="InterPro" id="IPR001986">
    <property type="entry name" value="Enolpyruvate_Tfrase_dom"/>
</dbReference>
<dbReference type="InterPro" id="IPR013785">
    <property type="entry name" value="Aldolase_TIM"/>
</dbReference>
<feature type="domain" description="Enolpyruvate transferase" evidence="23">
    <location>
        <begin position="415"/>
        <end position="839"/>
    </location>
</feature>
<feature type="binding site" evidence="21">
    <location>
        <begin position="199"/>
        <end position="202"/>
    </location>
    <ligand>
        <name>7-phospho-2-dehydro-3-deoxy-D-arabino-heptonate</name>
        <dbReference type="ChEBI" id="CHEBI:58394"/>
    </ligand>
</feature>
<dbReference type="Pfam" id="PF01487">
    <property type="entry name" value="DHquinase_I"/>
    <property type="match status" value="1"/>
</dbReference>
<evidence type="ECO:0000313" key="29">
    <source>
        <dbReference type="Proteomes" id="UP000233524"/>
    </source>
</evidence>
<dbReference type="Pfam" id="PF01202">
    <property type="entry name" value="SKI"/>
    <property type="match status" value="1"/>
</dbReference>
<comment type="pathway">
    <text evidence="21 22">Metabolic intermediate biosynthesis; chorismate biosynthesis; chorismate from D-erythrose 4-phosphate and phosphoenolpyruvate: step 3/7.</text>
</comment>
<dbReference type="Gene3D" id="3.65.10.10">
    <property type="entry name" value="Enolpyruvate transferase domain"/>
    <property type="match status" value="2"/>
</dbReference>
<dbReference type="CDD" id="cd01065">
    <property type="entry name" value="NAD_bind_Shikimate_DH"/>
    <property type="match status" value="1"/>
</dbReference>
<dbReference type="FunCoup" id="A0A2N3NBA5">
    <property type="interactions" value="436"/>
</dbReference>
<proteinExistence type="inferred from homology"/>
<evidence type="ECO:0000256" key="7">
    <source>
        <dbReference type="ARBA" id="ARBA00022679"/>
    </source>
</evidence>
<comment type="catalytic activity">
    <reaction evidence="21 22">
        <text>3-dehydroquinate = 3-dehydroshikimate + H2O</text>
        <dbReference type="Rhea" id="RHEA:21096"/>
        <dbReference type="ChEBI" id="CHEBI:15377"/>
        <dbReference type="ChEBI" id="CHEBI:16630"/>
        <dbReference type="ChEBI" id="CHEBI:32364"/>
        <dbReference type="EC" id="4.2.1.10"/>
    </reaction>
</comment>
<feature type="binding site" evidence="21">
    <location>
        <begin position="271"/>
        <end position="275"/>
    </location>
    <ligand>
        <name>7-phospho-2-dehydro-3-deoxy-D-arabino-heptonate</name>
        <dbReference type="ChEBI" id="CHEBI:58394"/>
    </ligand>
</feature>
<evidence type="ECO:0000256" key="20">
    <source>
        <dbReference type="ARBA" id="ARBA00054455"/>
    </source>
</evidence>
<dbReference type="SUPFAM" id="SSF56796">
    <property type="entry name" value="Dehydroquinate synthase-like"/>
    <property type="match status" value="1"/>
</dbReference>
<feature type="binding site" evidence="21">
    <location>
        <position position="294"/>
    </location>
    <ligand>
        <name>Zn(2+)</name>
        <dbReference type="ChEBI" id="CHEBI:29105"/>
        <note>catalytic</note>
    </ligand>
</feature>
<dbReference type="PIRSF" id="PIRSF000514">
    <property type="entry name" value="Pentafunct_AroM"/>
    <property type="match status" value="1"/>
</dbReference>
<dbReference type="PROSITE" id="PS01128">
    <property type="entry name" value="SHIKIMATE_KINASE"/>
    <property type="match status" value="1"/>
</dbReference>
<evidence type="ECO:0000259" key="27">
    <source>
        <dbReference type="Pfam" id="PF24621"/>
    </source>
</evidence>
<evidence type="ECO:0000256" key="12">
    <source>
        <dbReference type="ARBA" id="ARBA00022840"/>
    </source>
</evidence>
<dbReference type="Gene3D" id="3.40.50.1970">
    <property type="match status" value="1"/>
</dbReference>
<dbReference type="Gene3D" id="3.20.20.70">
    <property type="entry name" value="Aldolase class I"/>
    <property type="match status" value="1"/>
</dbReference>
<feature type="binding site" evidence="21">
    <location>
        <position position="124"/>
    </location>
    <ligand>
        <name>NAD(+)</name>
        <dbReference type="ChEBI" id="CHEBI:57540"/>
    </ligand>
</feature>
<evidence type="ECO:0000256" key="18">
    <source>
        <dbReference type="ARBA" id="ARBA00044633"/>
    </source>
</evidence>
<gene>
    <name evidence="28" type="ORF">jhhlp_004282</name>
</gene>
<feature type="binding site" evidence="21">
    <location>
        <position position="135"/>
    </location>
    <ligand>
        <name>7-phospho-2-dehydro-3-deoxy-D-arabino-heptonate</name>
        <dbReference type="ChEBI" id="CHEBI:58394"/>
    </ligand>
</feature>
<dbReference type="Pfam" id="PF00275">
    <property type="entry name" value="EPSP_synthase"/>
    <property type="match status" value="1"/>
</dbReference>
<dbReference type="SUPFAM" id="SSF55205">
    <property type="entry name" value="EPT/RTPC-like"/>
    <property type="match status" value="1"/>
</dbReference>
<dbReference type="SUPFAM" id="SSF51569">
    <property type="entry name" value="Aldolase"/>
    <property type="match status" value="1"/>
</dbReference>
<dbReference type="HAMAP" id="MF_00210">
    <property type="entry name" value="EPSP_synth"/>
    <property type="match status" value="1"/>
</dbReference>
<keyword evidence="16 21" id="KW-0456">Lyase</keyword>
<dbReference type="InterPro" id="IPR016037">
    <property type="entry name" value="DHQ_synth_AroB"/>
</dbReference>
<dbReference type="GO" id="GO:0009423">
    <property type="term" value="P:chorismate biosynthetic process"/>
    <property type="evidence" value="ECO:0007669"/>
    <property type="project" value="UniProtKB-UniRule"/>
</dbReference>
<dbReference type="GO" id="GO:0004765">
    <property type="term" value="F:shikimate kinase activity"/>
    <property type="evidence" value="ECO:0007669"/>
    <property type="project" value="UniProtKB-UniRule"/>
</dbReference>
<dbReference type="PROSITE" id="PS01028">
    <property type="entry name" value="DEHYDROQUINASE_I"/>
    <property type="match status" value="1"/>
</dbReference>
<dbReference type="PROSITE" id="PS00885">
    <property type="entry name" value="EPSP_SYNTHASE_2"/>
    <property type="match status" value="1"/>
</dbReference>
<dbReference type="GO" id="GO:0003866">
    <property type="term" value="F:3-phosphoshikimate 1-carboxyvinyltransferase activity"/>
    <property type="evidence" value="ECO:0007669"/>
    <property type="project" value="UniProtKB-UniRule"/>
</dbReference>
<dbReference type="InterPro" id="IPR023193">
    <property type="entry name" value="EPSP_synthase_CS"/>
</dbReference>
<dbReference type="GO" id="GO:0008652">
    <property type="term" value="P:amino acid biosynthetic process"/>
    <property type="evidence" value="ECO:0007669"/>
    <property type="project" value="UniProtKB-KW"/>
</dbReference>
<feature type="binding site" evidence="21">
    <location>
        <position position="195"/>
    </location>
    <ligand>
        <name>NAD(+)</name>
        <dbReference type="ChEBI" id="CHEBI:57540"/>
    </ligand>
</feature>
<comment type="pathway">
    <text evidence="2 21 22">Metabolic intermediate biosynthesis; chorismate biosynthesis; chorismate from D-erythrose 4-phosphate and phosphoenolpyruvate: step 6/7.</text>
</comment>
<dbReference type="InterPro" id="IPR036291">
    <property type="entry name" value="NAD(P)-bd_dom_sf"/>
</dbReference>
<dbReference type="Pfam" id="PF18317">
    <property type="entry name" value="SDH_C"/>
    <property type="match status" value="1"/>
</dbReference>
<dbReference type="PROSITE" id="PS00104">
    <property type="entry name" value="EPSP_SYNTHASE_1"/>
    <property type="match status" value="1"/>
</dbReference>
<keyword evidence="15 21" id="KW-0057">Aromatic amino acid biosynthesis</keyword>
<feature type="domain" description="Shikimate dehydrogenase substrate binding N-terminal" evidence="25">
    <location>
        <begin position="1293"/>
        <end position="1373"/>
    </location>
</feature>
<dbReference type="GO" id="GO:0003856">
    <property type="term" value="F:3-dehydroquinate synthase activity"/>
    <property type="evidence" value="ECO:0007669"/>
    <property type="project" value="UniProtKB-UniRule"/>
</dbReference>
<dbReference type="SUPFAM" id="SSF52540">
    <property type="entry name" value="P-loop containing nucleoside triphosphate hydrolases"/>
    <property type="match status" value="1"/>
</dbReference>
<feature type="binding site" evidence="21">
    <location>
        <begin position="88"/>
        <end position="91"/>
    </location>
    <ligand>
        <name>NAD(+)</name>
        <dbReference type="ChEBI" id="CHEBI:57540"/>
    </ligand>
</feature>
<comment type="caution">
    <text evidence="21">Lacks conserved residue(s) required for the propagation of feature annotation.</text>
</comment>
<feature type="binding site" evidence="21">
    <location>
        <position position="166"/>
    </location>
    <ligand>
        <name>NAD(+)</name>
        <dbReference type="ChEBI" id="CHEBI:57540"/>
    </ligand>
</feature>
<dbReference type="FunFam" id="3.65.10.10:FF:000008">
    <property type="entry name" value="Pentafunctional AROM polypeptide"/>
    <property type="match status" value="1"/>
</dbReference>
<dbReference type="GO" id="GO:0046872">
    <property type="term" value="F:metal ion binding"/>
    <property type="evidence" value="ECO:0007669"/>
    <property type="project" value="UniProtKB-UniRule"/>
</dbReference>
<dbReference type="Gene3D" id="3.40.50.10860">
    <property type="entry name" value="Leucine Dehydrogenase, chain A, domain 1"/>
    <property type="match status" value="1"/>
</dbReference>
<comment type="catalytic activity">
    <reaction evidence="18">
        <text>3-phosphoshikimate + phosphoenolpyruvate = 5-O-(1-carboxyvinyl)-3-phosphoshikimate + phosphate</text>
        <dbReference type="Rhea" id="RHEA:21256"/>
        <dbReference type="ChEBI" id="CHEBI:43474"/>
        <dbReference type="ChEBI" id="CHEBI:57701"/>
        <dbReference type="ChEBI" id="CHEBI:58702"/>
        <dbReference type="ChEBI" id="CHEBI:145989"/>
        <dbReference type="EC" id="2.5.1.19"/>
    </reaction>
    <physiologicalReaction direction="left-to-right" evidence="18">
        <dbReference type="Rhea" id="RHEA:21257"/>
    </physiologicalReaction>
</comment>
<comment type="subcellular location">
    <subcellularLocation>
        <location evidence="1 21 22">Cytoplasm</location>
    </subcellularLocation>
</comment>
<keyword evidence="8 21" id="KW-0479">Metal-binding</keyword>
<dbReference type="NCBIfam" id="TIGR01809">
    <property type="entry name" value="Shik-DH-AROM"/>
    <property type="match status" value="1"/>
</dbReference>
<keyword evidence="12 21" id="KW-0067">ATP-binding</keyword>
<feature type="binding site" evidence="21">
    <location>
        <position position="278"/>
    </location>
    <ligand>
        <name>Zn(2+)</name>
        <dbReference type="ChEBI" id="CHEBI:29105"/>
        <note>catalytic</note>
    </ligand>
</feature>
<comment type="catalytic activity">
    <reaction evidence="19 21 22">
        <text>shikimate + ATP = 3-phosphoshikimate + ADP + H(+)</text>
        <dbReference type="Rhea" id="RHEA:13121"/>
        <dbReference type="ChEBI" id="CHEBI:15378"/>
        <dbReference type="ChEBI" id="CHEBI:30616"/>
        <dbReference type="ChEBI" id="CHEBI:36208"/>
        <dbReference type="ChEBI" id="CHEBI:145989"/>
        <dbReference type="ChEBI" id="CHEBI:456216"/>
        <dbReference type="EC" id="2.7.1.71"/>
    </reaction>
</comment>
<organism evidence="28 29">
    <name type="scientific">Lomentospora prolificans</name>
    <dbReference type="NCBI Taxonomy" id="41688"/>
    <lineage>
        <taxon>Eukaryota</taxon>
        <taxon>Fungi</taxon>
        <taxon>Dikarya</taxon>
        <taxon>Ascomycota</taxon>
        <taxon>Pezizomycotina</taxon>
        <taxon>Sordariomycetes</taxon>
        <taxon>Hypocreomycetidae</taxon>
        <taxon>Microascales</taxon>
        <taxon>Microascaceae</taxon>
        <taxon>Lomentospora</taxon>
    </lineage>
</organism>
<protein>
    <recommendedName>
        <fullName evidence="21">Pentafunctional AROM polypeptide</fullName>
    </recommendedName>
    <domain>
        <recommendedName>
            <fullName evidence="21">3-dehydroquinate synthase</fullName>
            <shortName evidence="21">DHQS</shortName>
            <ecNumber evidence="21">4.2.3.4</ecNumber>
        </recommendedName>
    </domain>
    <domain>
        <recommendedName>
            <fullName evidence="21">3-phosphoshikimate 1-carboxyvinyltransferase</fullName>
            <ecNumber evidence="21">2.5.1.19</ecNumber>
        </recommendedName>
        <alternativeName>
            <fullName evidence="21">5-enolpyruvylshikimate-3-phosphate synthase</fullName>
            <shortName evidence="21">EPSP synthase</shortName>
            <shortName evidence="21">EPSPS</shortName>
        </alternativeName>
    </domain>
    <domain>
        <recommendedName>
            <fullName evidence="21">Shikimate kinase</fullName>
            <shortName evidence="21">SK</shortName>
            <ecNumber evidence="21">2.7.1.71</ecNumber>
        </recommendedName>
    </domain>
    <domain>
        <recommendedName>
            <fullName evidence="21">3-dehydroquinate dehydratase</fullName>
            <shortName evidence="21">3-dehydroquinase</shortName>
            <ecNumber evidence="21">4.2.1.10</ecNumber>
        </recommendedName>
    </domain>
    <domain>
        <recommendedName>
            <fullName evidence="21">Shikimate dehydrogenase</fullName>
            <ecNumber evidence="21">1.1.1.25</ecNumber>
        </recommendedName>
    </domain>
</protein>
<feature type="active site" description="Proton acceptor; for 3-dehydroquinate synthase activity" evidence="21">
    <location>
        <position position="282"/>
    </location>
</feature>
<dbReference type="Pfam" id="PF01761">
    <property type="entry name" value="DHQ_synthase"/>
    <property type="match status" value="1"/>
</dbReference>
<dbReference type="InterPro" id="IPR013792">
    <property type="entry name" value="RNA3'P_cycl/enolpyr_Trfase_a/b"/>
</dbReference>
<feature type="binding site" evidence="21">
    <location>
        <position position="363"/>
    </location>
    <ligand>
        <name>7-phospho-2-dehydro-3-deoxy-D-arabino-heptonate</name>
        <dbReference type="ChEBI" id="CHEBI:58394"/>
    </ligand>
</feature>
<evidence type="ECO:0000256" key="8">
    <source>
        <dbReference type="ARBA" id="ARBA00022723"/>
    </source>
</evidence>
<dbReference type="Pfam" id="PF08501">
    <property type="entry name" value="Shikimate_dh_N"/>
    <property type="match status" value="1"/>
</dbReference>
<feature type="binding site" evidence="21">
    <location>
        <begin position="119"/>
        <end position="121"/>
    </location>
    <ligand>
        <name>NAD(+)</name>
        <dbReference type="ChEBI" id="CHEBI:57540"/>
    </ligand>
</feature>
<dbReference type="GO" id="GO:0004764">
    <property type="term" value="F:shikimate 3-dehydrogenase (NADP+) activity"/>
    <property type="evidence" value="ECO:0007669"/>
    <property type="project" value="UniProtKB-UniRule"/>
</dbReference>
<dbReference type="InterPro" id="IPR056179">
    <property type="entry name" value="DHQS_C"/>
</dbReference>
<feature type="domain" description="3-dehydroquinate synthase N-terminal" evidence="24">
    <location>
        <begin position="82"/>
        <end position="194"/>
    </location>
</feature>
<dbReference type="EC" id="4.2.3.4" evidence="21"/>
<evidence type="ECO:0000256" key="15">
    <source>
        <dbReference type="ARBA" id="ARBA00023141"/>
    </source>
</evidence>
<dbReference type="FunFam" id="3.40.50.300:FF:001256">
    <property type="entry name" value="Pentafunctional AROM polypeptide"/>
    <property type="match status" value="1"/>
</dbReference>
<dbReference type="NCBIfam" id="TIGR01093">
    <property type="entry name" value="aroD"/>
    <property type="match status" value="1"/>
</dbReference>
<dbReference type="InterPro" id="IPR046346">
    <property type="entry name" value="Aminoacid_DH-like_N_sf"/>
</dbReference>
<comment type="function">
    <text evidence="20 21 22">The AROM polypeptide catalyzes 5 consecutive enzymatic reactions in prechorismate polyaromatic amino acid biosynthesis.</text>
</comment>
<feature type="binding site" evidence="21">
    <location>
        <position position="167"/>
    </location>
    <ligand>
        <name>7-phospho-2-dehydro-3-deoxy-D-arabino-heptonate</name>
        <dbReference type="ChEBI" id="CHEBI:58394"/>
    </ligand>
</feature>
<evidence type="ECO:0000256" key="5">
    <source>
        <dbReference type="ARBA" id="ARBA00022490"/>
    </source>
</evidence>
<dbReference type="FunFam" id="3.65.10.10:FF:000007">
    <property type="entry name" value="Pentafunctional AROM polypeptide"/>
    <property type="match status" value="1"/>
</dbReference>
<comment type="subunit">
    <text evidence="21 22">Homodimer.</text>
</comment>
<comment type="similarity">
    <text evidence="4">Belongs to the EPSP synthase family.</text>
</comment>
<dbReference type="Gene3D" id="1.20.1090.10">
    <property type="entry name" value="Dehydroquinate synthase-like - alpha domain"/>
    <property type="match status" value="1"/>
</dbReference>
<dbReference type="CDD" id="cd00502">
    <property type="entry name" value="DHQase_I"/>
    <property type="match status" value="1"/>
</dbReference>
<dbReference type="Gene3D" id="3.40.50.300">
    <property type="entry name" value="P-loop containing nucleotide triphosphate hydrolases"/>
    <property type="match status" value="1"/>
</dbReference>
<evidence type="ECO:0000256" key="17">
    <source>
        <dbReference type="ARBA" id="ARBA00023268"/>
    </source>
</evidence>
<comment type="similarity">
    <text evidence="21 22">In the 4th section; belongs to the type-I 3-dehydroquinase family.</text>
</comment>
<evidence type="ECO:0000259" key="25">
    <source>
        <dbReference type="Pfam" id="PF08501"/>
    </source>
</evidence>
<evidence type="ECO:0000259" key="26">
    <source>
        <dbReference type="Pfam" id="PF18317"/>
    </source>
</evidence>
<keyword evidence="14 21" id="KW-0560">Oxidoreductase</keyword>
<evidence type="ECO:0000259" key="23">
    <source>
        <dbReference type="Pfam" id="PF00275"/>
    </source>
</evidence>
<feature type="binding site" evidence="21">
    <location>
        <position position="157"/>
    </location>
    <ligand>
        <name>7-phospho-2-dehydro-3-deoxy-D-arabino-heptonate</name>
        <dbReference type="ChEBI" id="CHEBI:58394"/>
    </ligand>
</feature>
<comment type="similarity">
    <text evidence="21 22">In the 2nd section; belongs to the EPSP synthase family.</text>
</comment>
<dbReference type="SUPFAM" id="SSF51735">
    <property type="entry name" value="NAD(P)-binding Rossmann-fold domains"/>
    <property type="match status" value="1"/>
</dbReference>
<feature type="region of interest" description="3-dehydroquinate synthase" evidence="21">
    <location>
        <begin position="1"/>
        <end position="391"/>
    </location>
</feature>